<dbReference type="Proteomes" id="UP001236800">
    <property type="component" value="Chromosome"/>
</dbReference>
<keyword evidence="1" id="KW-0472">Membrane</keyword>
<sequence>MSNRTFERNYFLIIFIPVLMPGLILYSLIQGSNDKALISLGIFCFAIYCHSLSSKVIKSVAGFTTRMVSCSIALTVALAIVAVSPEAKNAFAGAVLFLYIPNLLISIVVLNNSQLAKELKEKLKKIYNKC</sequence>
<organism evidence="2">
    <name type="scientific">Shewanella oncorhynchi</name>
    <dbReference type="NCBI Taxonomy" id="2726434"/>
    <lineage>
        <taxon>Bacteria</taxon>
        <taxon>Pseudomonadati</taxon>
        <taxon>Pseudomonadota</taxon>
        <taxon>Gammaproteobacteria</taxon>
        <taxon>Alteromonadales</taxon>
        <taxon>Shewanellaceae</taxon>
        <taxon>Shewanella</taxon>
    </lineage>
</organism>
<evidence type="ECO:0000313" key="2">
    <source>
        <dbReference type="EMBL" id="WMB73661.1"/>
    </source>
</evidence>
<reference evidence="2" key="1">
    <citation type="submission" date="2023-08" db="EMBL/GenBank/DDBJ databases">
        <title>Complete genome sequence of Shewanella oncorhynchi Z-P2, a siderophore putrebactin-producing bacterium.</title>
        <authorList>
            <person name="Zhang Y."/>
        </authorList>
    </citation>
    <scope>NUCLEOTIDE SEQUENCE</scope>
    <source>
        <strain evidence="2">Z-P2</strain>
    </source>
</reference>
<dbReference type="GeneID" id="301338174"/>
<dbReference type="AlphaFoldDB" id="A0AA50KFE7"/>
<keyword evidence="1" id="KW-0812">Transmembrane</keyword>
<protein>
    <submittedName>
        <fullName evidence="2">Uncharacterized protein</fullName>
    </submittedName>
</protein>
<feature type="transmembrane region" description="Helical" evidence="1">
    <location>
        <begin position="65"/>
        <end position="84"/>
    </location>
</feature>
<proteinExistence type="predicted"/>
<dbReference type="RefSeq" id="WP_263185659.1">
    <property type="nucleotide sequence ID" value="NZ_CP132914.1"/>
</dbReference>
<feature type="transmembrane region" description="Helical" evidence="1">
    <location>
        <begin position="35"/>
        <end position="53"/>
    </location>
</feature>
<gene>
    <name evidence="2" type="ORF">RA178_03280</name>
</gene>
<name>A0AA50KFE7_9GAMM</name>
<feature type="transmembrane region" description="Helical" evidence="1">
    <location>
        <begin position="9"/>
        <end position="29"/>
    </location>
</feature>
<dbReference type="KEGG" id="sog:RA178_03280"/>
<accession>A0AA50KFE7</accession>
<dbReference type="EMBL" id="CP132914">
    <property type="protein sequence ID" value="WMB73661.1"/>
    <property type="molecule type" value="Genomic_DNA"/>
</dbReference>
<evidence type="ECO:0000256" key="1">
    <source>
        <dbReference type="SAM" id="Phobius"/>
    </source>
</evidence>
<feature type="transmembrane region" description="Helical" evidence="1">
    <location>
        <begin position="90"/>
        <end position="110"/>
    </location>
</feature>
<keyword evidence="1" id="KW-1133">Transmembrane helix</keyword>